<dbReference type="HOGENOM" id="CLU_2203232_0_0_1"/>
<keyword evidence="4" id="KW-1185">Reference proteome</keyword>
<evidence type="ECO:0000256" key="2">
    <source>
        <dbReference type="SAM" id="SignalP"/>
    </source>
</evidence>
<dbReference type="EMBL" id="KN838954">
    <property type="protein sequence ID" value="KIJ91933.1"/>
    <property type="molecule type" value="Genomic_DNA"/>
</dbReference>
<name>A0A0C9WU46_9AGAR</name>
<sequence length="110" mass="12213">MIKFLVLFVSGSSSTTSVDTTDSSSSAISTPPPEPDWAVKTISEEITQVSSTFSLTEEEDPLFQMVACLDALQDNLCRIGYVNHASWNELDVYCDIVLRSISWKARLDME</sequence>
<evidence type="ECO:0000256" key="1">
    <source>
        <dbReference type="SAM" id="MobiDB-lite"/>
    </source>
</evidence>
<feature type="signal peptide" evidence="2">
    <location>
        <begin position="1"/>
        <end position="17"/>
    </location>
</feature>
<reference evidence="3 4" key="1">
    <citation type="submission" date="2014-04" db="EMBL/GenBank/DDBJ databases">
        <authorList>
            <consortium name="DOE Joint Genome Institute"/>
            <person name="Kuo A."/>
            <person name="Kohler A."/>
            <person name="Nagy L.G."/>
            <person name="Floudas D."/>
            <person name="Copeland A."/>
            <person name="Barry K.W."/>
            <person name="Cichocki N."/>
            <person name="Veneault-Fourrey C."/>
            <person name="LaButti K."/>
            <person name="Lindquist E.A."/>
            <person name="Lipzen A."/>
            <person name="Lundell T."/>
            <person name="Morin E."/>
            <person name="Murat C."/>
            <person name="Sun H."/>
            <person name="Tunlid A."/>
            <person name="Henrissat B."/>
            <person name="Grigoriev I.V."/>
            <person name="Hibbett D.S."/>
            <person name="Martin F."/>
            <person name="Nordberg H.P."/>
            <person name="Cantor M.N."/>
            <person name="Hua S.X."/>
        </authorList>
    </citation>
    <scope>NUCLEOTIDE SEQUENCE [LARGE SCALE GENOMIC DNA]</scope>
    <source>
        <strain evidence="3 4">LaAM-08-1</strain>
    </source>
</reference>
<feature type="chain" id="PRO_5002216290" evidence="2">
    <location>
        <begin position="18"/>
        <end position="110"/>
    </location>
</feature>
<gene>
    <name evidence="3" type="ORF">K443DRAFT_685584</name>
</gene>
<protein>
    <submittedName>
        <fullName evidence="3">Uncharacterized protein</fullName>
    </submittedName>
</protein>
<dbReference type="AlphaFoldDB" id="A0A0C9WU46"/>
<organism evidence="3 4">
    <name type="scientific">Laccaria amethystina LaAM-08-1</name>
    <dbReference type="NCBI Taxonomy" id="1095629"/>
    <lineage>
        <taxon>Eukaryota</taxon>
        <taxon>Fungi</taxon>
        <taxon>Dikarya</taxon>
        <taxon>Basidiomycota</taxon>
        <taxon>Agaricomycotina</taxon>
        <taxon>Agaricomycetes</taxon>
        <taxon>Agaricomycetidae</taxon>
        <taxon>Agaricales</taxon>
        <taxon>Agaricineae</taxon>
        <taxon>Hydnangiaceae</taxon>
        <taxon>Laccaria</taxon>
    </lineage>
</organism>
<proteinExistence type="predicted"/>
<accession>A0A0C9WU46</accession>
<feature type="region of interest" description="Disordered" evidence="1">
    <location>
        <begin position="12"/>
        <end position="34"/>
    </location>
</feature>
<evidence type="ECO:0000313" key="4">
    <source>
        <dbReference type="Proteomes" id="UP000054477"/>
    </source>
</evidence>
<dbReference type="OrthoDB" id="2946666at2759"/>
<evidence type="ECO:0000313" key="3">
    <source>
        <dbReference type="EMBL" id="KIJ91933.1"/>
    </source>
</evidence>
<keyword evidence="2" id="KW-0732">Signal</keyword>
<reference evidence="4" key="2">
    <citation type="submission" date="2015-01" db="EMBL/GenBank/DDBJ databases">
        <title>Evolutionary Origins and Diversification of the Mycorrhizal Mutualists.</title>
        <authorList>
            <consortium name="DOE Joint Genome Institute"/>
            <consortium name="Mycorrhizal Genomics Consortium"/>
            <person name="Kohler A."/>
            <person name="Kuo A."/>
            <person name="Nagy L.G."/>
            <person name="Floudas D."/>
            <person name="Copeland A."/>
            <person name="Barry K.W."/>
            <person name="Cichocki N."/>
            <person name="Veneault-Fourrey C."/>
            <person name="LaButti K."/>
            <person name="Lindquist E.A."/>
            <person name="Lipzen A."/>
            <person name="Lundell T."/>
            <person name="Morin E."/>
            <person name="Murat C."/>
            <person name="Riley R."/>
            <person name="Ohm R."/>
            <person name="Sun H."/>
            <person name="Tunlid A."/>
            <person name="Henrissat B."/>
            <person name="Grigoriev I.V."/>
            <person name="Hibbett D.S."/>
            <person name="Martin F."/>
        </authorList>
    </citation>
    <scope>NUCLEOTIDE SEQUENCE [LARGE SCALE GENOMIC DNA]</scope>
    <source>
        <strain evidence="4">LaAM-08-1</strain>
    </source>
</reference>
<feature type="compositionally biased region" description="Low complexity" evidence="1">
    <location>
        <begin position="12"/>
        <end position="29"/>
    </location>
</feature>
<dbReference type="Proteomes" id="UP000054477">
    <property type="component" value="Unassembled WGS sequence"/>
</dbReference>